<gene>
    <name evidence="1" type="ORF">ATNIH1004_010472</name>
</gene>
<dbReference type="Proteomes" id="UP000324241">
    <property type="component" value="Unassembled WGS sequence"/>
</dbReference>
<sequence>MALALATPTNATQPVNIVILLQPSRHPCLRYLREVGNTFFAASSNTNKSPHIAAQARRRAGRQRHGSTDPGLSWSLRVAGACASLPTKLGKTVGTSTTANTQKDTARAHKARVDLHEALPAAQLGAYKIRPDLSAMDTTACPAGTDAVVQHVLSHATGMQICGQRHCGKTAEQLIIGVTFMLQTRLLGQFRSANDTVPTPHNP</sequence>
<accession>A0A5M9M9Y7</accession>
<evidence type="ECO:0000313" key="2">
    <source>
        <dbReference type="Proteomes" id="UP000324241"/>
    </source>
</evidence>
<dbReference type="AlphaFoldDB" id="A0A5M9M9Y7"/>
<dbReference type="GeneID" id="54333173"/>
<reference evidence="1 2" key="1">
    <citation type="submission" date="2019-08" db="EMBL/GenBank/DDBJ databases">
        <title>The genome sequence of a newly discovered highly antifungal drug resistant Aspergillus species, Aspergillus tanneri NIH 1004.</title>
        <authorList>
            <person name="Mounaud S."/>
            <person name="Singh I."/>
            <person name="Joardar V."/>
            <person name="Pakala S."/>
            <person name="Pakala S."/>
            <person name="Venepally P."/>
            <person name="Chung J.K."/>
            <person name="Losada L."/>
            <person name="Nierman W.C."/>
        </authorList>
    </citation>
    <scope>NUCLEOTIDE SEQUENCE [LARGE SCALE GENOMIC DNA]</scope>
    <source>
        <strain evidence="1 2">NIH1004</strain>
    </source>
</reference>
<name>A0A5M9M9Y7_9EURO</name>
<organism evidence="1 2">
    <name type="scientific">Aspergillus tanneri</name>
    <dbReference type="NCBI Taxonomy" id="1220188"/>
    <lineage>
        <taxon>Eukaryota</taxon>
        <taxon>Fungi</taxon>
        <taxon>Dikarya</taxon>
        <taxon>Ascomycota</taxon>
        <taxon>Pezizomycotina</taxon>
        <taxon>Eurotiomycetes</taxon>
        <taxon>Eurotiomycetidae</taxon>
        <taxon>Eurotiales</taxon>
        <taxon>Aspergillaceae</taxon>
        <taxon>Aspergillus</taxon>
        <taxon>Aspergillus subgen. Circumdati</taxon>
    </lineage>
</organism>
<dbReference type="EMBL" id="QUQM01000005">
    <property type="protein sequence ID" value="KAA8643698.1"/>
    <property type="molecule type" value="Genomic_DNA"/>
</dbReference>
<evidence type="ECO:0000313" key="1">
    <source>
        <dbReference type="EMBL" id="KAA8643698.1"/>
    </source>
</evidence>
<comment type="caution">
    <text evidence="1">The sequence shown here is derived from an EMBL/GenBank/DDBJ whole genome shotgun (WGS) entry which is preliminary data.</text>
</comment>
<proteinExistence type="predicted"/>
<protein>
    <submittedName>
        <fullName evidence="1">Uncharacterized protein</fullName>
    </submittedName>
</protein>
<dbReference type="RefSeq" id="XP_033423059.1">
    <property type="nucleotide sequence ID" value="XM_033575041.1"/>
</dbReference>